<dbReference type="GeneID" id="108673251"/>
<evidence type="ECO:0000313" key="3">
    <source>
        <dbReference type="RefSeq" id="XP_018016538.1"/>
    </source>
</evidence>
<accession>A0A8B7NS58</accession>
<name>A0A8B7NS58_HYAAZ</name>
<dbReference type="KEGG" id="hazt:108673251"/>
<dbReference type="RefSeq" id="XP_018016538.1">
    <property type="nucleotide sequence ID" value="XM_018161049.2"/>
</dbReference>
<keyword evidence="2" id="KW-1185">Reference proteome</keyword>
<dbReference type="Proteomes" id="UP000694843">
    <property type="component" value="Unplaced"/>
</dbReference>
<dbReference type="Pfam" id="PF03091">
    <property type="entry name" value="CutA1"/>
    <property type="match status" value="1"/>
</dbReference>
<dbReference type="SUPFAM" id="SSF54913">
    <property type="entry name" value="GlnB-like"/>
    <property type="match status" value="1"/>
</dbReference>
<dbReference type="InterPro" id="IPR011322">
    <property type="entry name" value="N-reg_PII-like_a/b"/>
</dbReference>
<gene>
    <name evidence="3" type="primary">LOC108673251</name>
</gene>
<dbReference type="PANTHER" id="PTHR23419">
    <property type="entry name" value="DIVALENT CATION TOLERANCE CUTA-RELATED"/>
    <property type="match status" value="1"/>
</dbReference>
<organism evidence="2 3">
    <name type="scientific">Hyalella azteca</name>
    <name type="common">Amphipod</name>
    <dbReference type="NCBI Taxonomy" id="294128"/>
    <lineage>
        <taxon>Eukaryota</taxon>
        <taxon>Metazoa</taxon>
        <taxon>Ecdysozoa</taxon>
        <taxon>Arthropoda</taxon>
        <taxon>Crustacea</taxon>
        <taxon>Multicrustacea</taxon>
        <taxon>Malacostraca</taxon>
        <taxon>Eumalacostraca</taxon>
        <taxon>Peracarida</taxon>
        <taxon>Amphipoda</taxon>
        <taxon>Senticaudata</taxon>
        <taxon>Talitrida</taxon>
        <taxon>Talitroidea</taxon>
        <taxon>Hyalellidae</taxon>
        <taxon>Hyalella</taxon>
    </lineage>
</organism>
<dbReference type="GO" id="GO:0005507">
    <property type="term" value="F:copper ion binding"/>
    <property type="evidence" value="ECO:0007669"/>
    <property type="project" value="TreeGrafter"/>
</dbReference>
<dbReference type="OrthoDB" id="2017693at2759"/>
<reference evidence="3" key="1">
    <citation type="submission" date="2025-08" db="UniProtKB">
        <authorList>
            <consortium name="RefSeq"/>
        </authorList>
    </citation>
    <scope>IDENTIFICATION</scope>
</reference>
<dbReference type="Gene3D" id="3.30.70.120">
    <property type="match status" value="1"/>
</dbReference>
<dbReference type="OMA" id="NEFLMMI"/>
<dbReference type="PANTHER" id="PTHR23419:SF8">
    <property type="entry name" value="FI09726P"/>
    <property type="match status" value="1"/>
</dbReference>
<proteinExistence type="inferred from homology"/>
<dbReference type="AlphaFoldDB" id="A0A8B7NS58"/>
<protein>
    <submittedName>
        <fullName evidence="3">Divalent-cation tolerance protein CutA isoform X1</fullName>
    </submittedName>
</protein>
<evidence type="ECO:0000256" key="1">
    <source>
        <dbReference type="ARBA" id="ARBA00010169"/>
    </source>
</evidence>
<comment type="similarity">
    <text evidence="1">Belongs to the CutA family.</text>
</comment>
<dbReference type="InterPro" id="IPR015867">
    <property type="entry name" value="N-reg_PII/ATP_PRibTrfase_C"/>
</dbReference>
<dbReference type="GO" id="GO:0010038">
    <property type="term" value="P:response to metal ion"/>
    <property type="evidence" value="ECO:0007669"/>
    <property type="project" value="InterPro"/>
</dbReference>
<sequence length="174" mass="18800">MSWFARRRSFHMATTTQKPWVMVCLGVVLMSLFVHAATRGLFSLRPLTALLPSLAFTAGMASSSETSEFSVTYVTAPNMEVAKTLARGLVGAKLAACVNIVSGVTSVYEWQGKMEEDAELLLVIKTRAALLAEVTEYVVATHPYDVCEVLATPVTGGNPPYLAWLGDNIKSPSK</sequence>
<evidence type="ECO:0000313" key="2">
    <source>
        <dbReference type="Proteomes" id="UP000694843"/>
    </source>
</evidence>
<dbReference type="InterPro" id="IPR004323">
    <property type="entry name" value="Ion_tolerance_CutA"/>
</dbReference>